<evidence type="ECO:0000313" key="2">
    <source>
        <dbReference type="Proteomes" id="UP001152622"/>
    </source>
</evidence>
<dbReference type="AlphaFoldDB" id="A0A9Q1EVE0"/>
<name>A0A9Q1EVE0_SYNKA</name>
<dbReference type="Proteomes" id="UP001152622">
    <property type="component" value="Chromosome 12"/>
</dbReference>
<comment type="caution">
    <text evidence="1">The sequence shown here is derived from an EMBL/GenBank/DDBJ whole genome shotgun (WGS) entry which is preliminary data.</text>
</comment>
<evidence type="ECO:0000313" key="1">
    <source>
        <dbReference type="EMBL" id="KAJ8345816.1"/>
    </source>
</evidence>
<sequence>MKTAPLYSTREERSLQLDSLRFFLHTTHRSRSTHQSRCLDFPHTVLRCATQPHLGQEGGALTAAVRMGRRGAGLHSARPSKGKRARLDRTAGFASEGLCGAGMVCGTSTAPSLVAENTRSCERFKSFLPSPQD</sequence>
<organism evidence="1 2">
    <name type="scientific">Synaphobranchus kaupii</name>
    <name type="common">Kaup's arrowtooth eel</name>
    <dbReference type="NCBI Taxonomy" id="118154"/>
    <lineage>
        <taxon>Eukaryota</taxon>
        <taxon>Metazoa</taxon>
        <taxon>Chordata</taxon>
        <taxon>Craniata</taxon>
        <taxon>Vertebrata</taxon>
        <taxon>Euteleostomi</taxon>
        <taxon>Actinopterygii</taxon>
        <taxon>Neopterygii</taxon>
        <taxon>Teleostei</taxon>
        <taxon>Anguilliformes</taxon>
        <taxon>Synaphobranchidae</taxon>
        <taxon>Synaphobranchus</taxon>
    </lineage>
</organism>
<reference evidence="1" key="1">
    <citation type="journal article" date="2023" name="Science">
        <title>Genome structures resolve the early diversification of teleost fishes.</title>
        <authorList>
            <person name="Parey E."/>
            <person name="Louis A."/>
            <person name="Montfort J."/>
            <person name="Bouchez O."/>
            <person name="Roques C."/>
            <person name="Iampietro C."/>
            <person name="Lluch J."/>
            <person name="Castinel A."/>
            <person name="Donnadieu C."/>
            <person name="Desvignes T."/>
            <person name="Floi Bucao C."/>
            <person name="Jouanno E."/>
            <person name="Wen M."/>
            <person name="Mejri S."/>
            <person name="Dirks R."/>
            <person name="Jansen H."/>
            <person name="Henkel C."/>
            <person name="Chen W.J."/>
            <person name="Zahm M."/>
            <person name="Cabau C."/>
            <person name="Klopp C."/>
            <person name="Thompson A.W."/>
            <person name="Robinson-Rechavi M."/>
            <person name="Braasch I."/>
            <person name="Lecointre G."/>
            <person name="Bobe J."/>
            <person name="Postlethwait J.H."/>
            <person name="Berthelot C."/>
            <person name="Roest Crollius H."/>
            <person name="Guiguen Y."/>
        </authorList>
    </citation>
    <scope>NUCLEOTIDE SEQUENCE</scope>
    <source>
        <strain evidence="1">WJC10195</strain>
    </source>
</reference>
<protein>
    <submittedName>
        <fullName evidence="1">Uncharacterized protein</fullName>
    </submittedName>
</protein>
<gene>
    <name evidence="1" type="ORF">SKAU_G00300090</name>
</gene>
<accession>A0A9Q1EVE0</accession>
<dbReference type="EMBL" id="JAINUF010000012">
    <property type="protein sequence ID" value="KAJ8345816.1"/>
    <property type="molecule type" value="Genomic_DNA"/>
</dbReference>
<keyword evidence="2" id="KW-1185">Reference proteome</keyword>
<proteinExistence type="predicted"/>